<keyword evidence="1" id="KW-0472">Membrane</keyword>
<feature type="transmembrane region" description="Helical" evidence="1">
    <location>
        <begin position="180"/>
        <end position="201"/>
    </location>
</feature>
<feature type="transmembrane region" description="Helical" evidence="1">
    <location>
        <begin position="63"/>
        <end position="89"/>
    </location>
</feature>
<evidence type="ECO:0000313" key="3">
    <source>
        <dbReference type="Proteomes" id="UP000319555"/>
    </source>
</evidence>
<protein>
    <recommendedName>
        <fullName evidence="4">Membrane domain of glycerophosphoryl diester phosphodiesterase</fullName>
    </recommendedName>
</protein>
<dbReference type="AlphaFoldDB" id="A0A521DHM1"/>
<keyword evidence="1" id="KW-0812">Transmembrane</keyword>
<dbReference type="Proteomes" id="UP000319555">
    <property type="component" value="Unassembled WGS sequence"/>
</dbReference>
<dbReference type="RefSeq" id="WP_142637388.1">
    <property type="nucleotide sequence ID" value="NZ_FXTE01000006.1"/>
</dbReference>
<keyword evidence="1" id="KW-1133">Transmembrane helix</keyword>
<evidence type="ECO:0008006" key="4">
    <source>
        <dbReference type="Google" id="ProtNLM"/>
    </source>
</evidence>
<name>A0A521DHM1_9RHOB</name>
<dbReference type="OrthoDB" id="7704812at2"/>
<dbReference type="EMBL" id="FXTE01000006">
    <property type="protein sequence ID" value="SMO71128.1"/>
    <property type="molecule type" value="Genomic_DNA"/>
</dbReference>
<organism evidence="2 3">
    <name type="scientific">Ruegeria faecimaris</name>
    <dbReference type="NCBI Taxonomy" id="686389"/>
    <lineage>
        <taxon>Bacteria</taxon>
        <taxon>Pseudomonadati</taxon>
        <taxon>Pseudomonadota</taxon>
        <taxon>Alphaproteobacteria</taxon>
        <taxon>Rhodobacterales</taxon>
        <taxon>Roseobacteraceae</taxon>
        <taxon>Ruegeria</taxon>
    </lineage>
</organism>
<gene>
    <name evidence="2" type="ORF">SAMN06265380_10659</name>
</gene>
<keyword evidence="3" id="KW-1185">Reference proteome</keyword>
<feature type="transmembrane region" description="Helical" evidence="1">
    <location>
        <begin position="207"/>
        <end position="234"/>
    </location>
</feature>
<feature type="transmembrane region" description="Helical" evidence="1">
    <location>
        <begin position="21"/>
        <end position="43"/>
    </location>
</feature>
<feature type="transmembrane region" description="Helical" evidence="1">
    <location>
        <begin position="137"/>
        <end position="160"/>
    </location>
</feature>
<reference evidence="2 3" key="1">
    <citation type="submission" date="2017-05" db="EMBL/GenBank/DDBJ databases">
        <authorList>
            <person name="Varghese N."/>
            <person name="Submissions S."/>
        </authorList>
    </citation>
    <scope>NUCLEOTIDE SEQUENCE [LARGE SCALE GENOMIC DNA]</scope>
    <source>
        <strain evidence="2 3">DSM 28009</strain>
    </source>
</reference>
<accession>A0A521DHM1</accession>
<evidence type="ECO:0000256" key="1">
    <source>
        <dbReference type="SAM" id="Phobius"/>
    </source>
</evidence>
<evidence type="ECO:0000313" key="2">
    <source>
        <dbReference type="EMBL" id="SMO71128.1"/>
    </source>
</evidence>
<feature type="transmembrane region" description="Helical" evidence="1">
    <location>
        <begin position="110"/>
        <end position="131"/>
    </location>
</feature>
<sequence>MLGWKIFAHSVRMVFGNLKQVLQITFGPSLVATAVIFALFFVLDVPLDQLNTTTGELPAGVSSGSVIGFLVGFMAVIFVTMFWIVVSWHRFVLLEEYPRGIFPTFRFDRILAYFGRVLLLGILMAIAFLPAGAVLSALGGGALSVVFVIVIVVFLIICFYRLSIILPAAAIGQPLTLGQAWNNTAGAGGAIIVLLLVSFVFQVVVQLVFTALAFIPVLGVLLSLFFGVLVLPLINVSILTTMYGVFVEKRQLT</sequence>
<proteinExistence type="predicted"/>